<gene>
    <name evidence="3" type="ORF">DFH08DRAFT_944813</name>
</gene>
<evidence type="ECO:0000313" key="4">
    <source>
        <dbReference type="Proteomes" id="UP001218218"/>
    </source>
</evidence>
<dbReference type="SUPFAM" id="SSF51101">
    <property type="entry name" value="Mannose-binding lectins"/>
    <property type="match status" value="1"/>
</dbReference>
<evidence type="ECO:0000313" key="3">
    <source>
        <dbReference type="EMBL" id="KAJ7306838.1"/>
    </source>
</evidence>
<dbReference type="Pfam" id="PF01419">
    <property type="entry name" value="Jacalin"/>
    <property type="match status" value="1"/>
</dbReference>
<feature type="chain" id="PRO_5042075590" description="Jacalin-type lectin domain-containing protein" evidence="1">
    <location>
        <begin position="27"/>
        <end position="305"/>
    </location>
</feature>
<name>A0AAD7EAA7_9AGAR</name>
<evidence type="ECO:0000256" key="1">
    <source>
        <dbReference type="SAM" id="SignalP"/>
    </source>
</evidence>
<dbReference type="Proteomes" id="UP001218218">
    <property type="component" value="Unassembled WGS sequence"/>
</dbReference>
<dbReference type="InterPro" id="IPR001229">
    <property type="entry name" value="Jacalin-like_lectin_dom"/>
</dbReference>
<keyword evidence="1" id="KW-0732">Signal</keyword>
<protein>
    <recommendedName>
        <fullName evidence="2">Jacalin-type lectin domain-containing protein</fullName>
    </recommendedName>
</protein>
<dbReference type="CDD" id="cd23507">
    <property type="entry name" value="hydrophobin_I"/>
    <property type="match status" value="1"/>
</dbReference>
<dbReference type="InterPro" id="IPR036404">
    <property type="entry name" value="Jacalin-like_lectin_dom_sf"/>
</dbReference>
<dbReference type="AlphaFoldDB" id="A0AAD7EAA7"/>
<reference evidence="3" key="1">
    <citation type="submission" date="2023-03" db="EMBL/GenBank/DDBJ databases">
        <title>Massive genome expansion in bonnet fungi (Mycena s.s.) driven by repeated elements and novel gene families across ecological guilds.</title>
        <authorList>
            <consortium name="Lawrence Berkeley National Laboratory"/>
            <person name="Harder C.B."/>
            <person name="Miyauchi S."/>
            <person name="Viragh M."/>
            <person name="Kuo A."/>
            <person name="Thoen E."/>
            <person name="Andreopoulos B."/>
            <person name="Lu D."/>
            <person name="Skrede I."/>
            <person name="Drula E."/>
            <person name="Henrissat B."/>
            <person name="Morin E."/>
            <person name="Kohler A."/>
            <person name="Barry K."/>
            <person name="LaButti K."/>
            <person name="Morin E."/>
            <person name="Salamov A."/>
            <person name="Lipzen A."/>
            <person name="Mereny Z."/>
            <person name="Hegedus B."/>
            <person name="Baldrian P."/>
            <person name="Stursova M."/>
            <person name="Weitz H."/>
            <person name="Taylor A."/>
            <person name="Grigoriev I.V."/>
            <person name="Nagy L.G."/>
            <person name="Martin F."/>
            <person name="Kauserud H."/>
        </authorList>
    </citation>
    <scope>NUCLEOTIDE SEQUENCE</scope>
    <source>
        <strain evidence="3">CBHHK002</strain>
    </source>
</reference>
<proteinExistence type="predicted"/>
<organism evidence="3 4">
    <name type="scientific">Mycena albidolilacea</name>
    <dbReference type="NCBI Taxonomy" id="1033008"/>
    <lineage>
        <taxon>Eukaryota</taxon>
        <taxon>Fungi</taxon>
        <taxon>Dikarya</taxon>
        <taxon>Basidiomycota</taxon>
        <taxon>Agaricomycotina</taxon>
        <taxon>Agaricomycetes</taxon>
        <taxon>Agaricomycetidae</taxon>
        <taxon>Agaricales</taxon>
        <taxon>Marasmiineae</taxon>
        <taxon>Mycenaceae</taxon>
        <taxon>Mycena</taxon>
    </lineage>
</organism>
<feature type="signal peptide" evidence="1">
    <location>
        <begin position="1"/>
        <end position="26"/>
    </location>
</feature>
<dbReference type="EMBL" id="JARIHO010000091">
    <property type="protein sequence ID" value="KAJ7306838.1"/>
    <property type="molecule type" value="Genomic_DNA"/>
</dbReference>
<comment type="caution">
    <text evidence="3">The sequence shown here is derived from an EMBL/GenBank/DDBJ whole genome shotgun (WGS) entry which is preliminary data.</text>
</comment>
<keyword evidence="4" id="KW-1185">Reference proteome</keyword>
<dbReference type="Gene3D" id="2.100.10.30">
    <property type="entry name" value="Jacalin-like lectin domain"/>
    <property type="match status" value="1"/>
</dbReference>
<accession>A0AAD7EAA7</accession>
<feature type="domain" description="Jacalin-type lectin" evidence="2">
    <location>
        <begin position="128"/>
        <end position="271"/>
    </location>
</feature>
<sequence>MTGYISNTQSFWSSIILVASLVAATASHIESRGNAPHCCEKLLSSASPAVAPFLGLLGVTIPIPPVDLGICCKPISVSGCDNNCTGGIAVTCAGIPVSVVGVDIGVDCTPIPPCPPPCNTLSTSTSQLFGSNAGDAFNDLNTFVGNATVTTDNVPSIHAITFRFGSVIDGLAVTYAPGPNQDLNTIQHGTSLTTVDSGLMNSTLTLGANETITAVSGQTGNHSPFGIRVLQLTFTISNSFTGASRVAGPFGSATGTAFTVAGNGSVIALGGSAVNTNLSLNQLQTARGGLYGLSFITTNGTDCPQ</sequence>
<evidence type="ECO:0000259" key="2">
    <source>
        <dbReference type="Pfam" id="PF01419"/>
    </source>
</evidence>